<dbReference type="Pfam" id="PF00072">
    <property type="entry name" value="Response_reg"/>
    <property type="match status" value="1"/>
</dbReference>
<keyword evidence="1 2" id="KW-0597">Phosphoprotein</keyword>
<evidence type="ECO:0000313" key="4">
    <source>
        <dbReference type="EMBL" id="MDA0139308.1"/>
    </source>
</evidence>
<dbReference type="InterPro" id="IPR001789">
    <property type="entry name" value="Sig_transdc_resp-reg_receiver"/>
</dbReference>
<evidence type="ECO:0000256" key="2">
    <source>
        <dbReference type="PROSITE-ProRule" id="PRU00169"/>
    </source>
</evidence>
<dbReference type="PANTHER" id="PTHR44591:SF3">
    <property type="entry name" value="RESPONSE REGULATORY DOMAIN-CONTAINING PROTEIN"/>
    <property type="match status" value="1"/>
</dbReference>
<evidence type="ECO:0000259" key="3">
    <source>
        <dbReference type="PROSITE" id="PS50110"/>
    </source>
</evidence>
<dbReference type="SUPFAM" id="SSF52172">
    <property type="entry name" value="CheY-like"/>
    <property type="match status" value="1"/>
</dbReference>
<dbReference type="SMART" id="SM00448">
    <property type="entry name" value="REC"/>
    <property type="match status" value="1"/>
</dbReference>
<sequence>MSYLLLVDDEPDIRAIAKMALERVGGWDVTVAGSAAEAVRAASAARPAVVLLDVMMPDTDGPATLEQLRPLLGDDVPVIFLTAKGEDDTLLALGAAGVIAKPFDPISLPREVAAITAR</sequence>
<gene>
    <name evidence="4" type="ORF">OJ962_17530</name>
</gene>
<dbReference type="InterPro" id="IPR011006">
    <property type="entry name" value="CheY-like_superfamily"/>
</dbReference>
<feature type="domain" description="Response regulatory" evidence="3">
    <location>
        <begin position="3"/>
        <end position="116"/>
    </location>
</feature>
<dbReference type="PANTHER" id="PTHR44591">
    <property type="entry name" value="STRESS RESPONSE REGULATOR PROTEIN 1"/>
    <property type="match status" value="1"/>
</dbReference>
<comment type="caution">
    <text evidence="4">The sequence shown here is derived from an EMBL/GenBank/DDBJ whole genome shotgun (WGS) entry which is preliminary data.</text>
</comment>
<organism evidence="4 5">
    <name type="scientific">Solirubrobacter deserti</name>
    <dbReference type="NCBI Taxonomy" id="2282478"/>
    <lineage>
        <taxon>Bacteria</taxon>
        <taxon>Bacillati</taxon>
        <taxon>Actinomycetota</taxon>
        <taxon>Thermoleophilia</taxon>
        <taxon>Solirubrobacterales</taxon>
        <taxon>Solirubrobacteraceae</taxon>
        <taxon>Solirubrobacter</taxon>
    </lineage>
</organism>
<dbReference type="Proteomes" id="UP001147700">
    <property type="component" value="Unassembled WGS sequence"/>
</dbReference>
<dbReference type="PROSITE" id="PS50110">
    <property type="entry name" value="RESPONSE_REGULATORY"/>
    <property type="match status" value="1"/>
</dbReference>
<accession>A0ABT4RL89</accession>
<dbReference type="RefSeq" id="WP_202956576.1">
    <property type="nucleotide sequence ID" value="NZ_JAPCID010000023.1"/>
</dbReference>
<feature type="modified residue" description="4-aspartylphosphate" evidence="2">
    <location>
        <position position="53"/>
    </location>
</feature>
<evidence type="ECO:0000313" key="5">
    <source>
        <dbReference type="Proteomes" id="UP001147700"/>
    </source>
</evidence>
<keyword evidence="5" id="KW-1185">Reference proteome</keyword>
<reference evidence="4" key="1">
    <citation type="submission" date="2022-10" db="EMBL/GenBank/DDBJ databases">
        <title>The WGS of Solirubrobacter sp. CPCC 204708.</title>
        <authorList>
            <person name="Jiang Z."/>
        </authorList>
    </citation>
    <scope>NUCLEOTIDE SEQUENCE</scope>
    <source>
        <strain evidence="4">CPCC 204708</strain>
    </source>
</reference>
<evidence type="ECO:0000256" key="1">
    <source>
        <dbReference type="ARBA" id="ARBA00022553"/>
    </source>
</evidence>
<name>A0ABT4RL89_9ACTN</name>
<proteinExistence type="predicted"/>
<dbReference type="Gene3D" id="3.40.50.2300">
    <property type="match status" value="1"/>
</dbReference>
<dbReference type="EMBL" id="JAPCID010000023">
    <property type="protein sequence ID" value="MDA0139308.1"/>
    <property type="molecule type" value="Genomic_DNA"/>
</dbReference>
<dbReference type="InterPro" id="IPR050595">
    <property type="entry name" value="Bact_response_regulator"/>
</dbReference>
<protein>
    <submittedName>
        <fullName evidence="4">Response regulator</fullName>
    </submittedName>
</protein>